<reference evidence="4 5" key="1">
    <citation type="journal article" date="2016" name="Nat. Commun.">
        <title>Thousands of microbial genomes shed light on interconnected biogeochemical processes in an aquifer system.</title>
        <authorList>
            <person name="Anantharaman K."/>
            <person name="Brown C.T."/>
            <person name="Hug L.A."/>
            <person name="Sharon I."/>
            <person name="Castelle C.J."/>
            <person name="Probst A.J."/>
            <person name="Thomas B.C."/>
            <person name="Singh A."/>
            <person name="Wilkins M.J."/>
            <person name="Karaoz U."/>
            <person name="Brodie E.L."/>
            <person name="Williams K.H."/>
            <person name="Hubbard S.S."/>
            <person name="Banfield J.F."/>
        </authorList>
    </citation>
    <scope>NUCLEOTIDE SEQUENCE [LARGE SCALE GENOMIC DNA]</scope>
</reference>
<feature type="binding site" evidence="3">
    <location>
        <position position="183"/>
    </location>
    <ligand>
        <name>Zn(2+)</name>
        <dbReference type="ChEBI" id="CHEBI:29105"/>
        <label>1</label>
        <note>catalytic</note>
    </ligand>
</feature>
<name>A0A1G1WYS4_9BACT</name>
<dbReference type="InterPro" id="IPR050246">
    <property type="entry name" value="Class_II_FBP_aldolase"/>
</dbReference>
<protein>
    <recommendedName>
        <fullName evidence="6">Tagatose-bisphosphate aldolase</fullName>
    </recommendedName>
</protein>
<gene>
    <name evidence="4" type="ORF">A3A57_00460</name>
</gene>
<dbReference type="EMBL" id="MHDA01000001">
    <property type="protein sequence ID" value="OGY32912.1"/>
    <property type="molecule type" value="Genomic_DNA"/>
</dbReference>
<dbReference type="InterPro" id="IPR013785">
    <property type="entry name" value="Aldolase_TIM"/>
</dbReference>
<evidence type="ECO:0000256" key="3">
    <source>
        <dbReference type="PIRSR" id="PIRSR001359-3"/>
    </source>
</evidence>
<evidence type="ECO:0000313" key="5">
    <source>
        <dbReference type="Proteomes" id="UP000179279"/>
    </source>
</evidence>
<dbReference type="AlphaFoldDB" id="A0A1G1WYS4"/>
<dbReference type="GO" id="GO:0008270">
    <property type="term" value="F:zinc ion binding"/>
    <property type="evidence" value="ECO:0007669"/>
    <property type="project" value="InterPro"/>
</dbReference>
<evidence type="ECO:0000256" key="1">
    <source>
        <dbReference type="PIRSR" id="PIRSR001359-1"/>
    </source>
</evidence>
<dbReference type="PANTHER" id="PTHR30304:SF0">
    <property type="entry name" value="D-TAGATOSE-1,6-BISPHOSPHATE ALDOLASE SUBUNIT GATY-RELATED"/>
    <property type="match status" value="1"/>
</dbReference>
<keyword evidence="3" id="KW-0479">Metal-binding</keyword>
<feature type="binding site" evidence="3">
    <location>
        <position position="101"/>
    </location>
    <ligand>
        <name>Zn(2+)</name>
        <dbReference type="ChEBI" id="CHEBI:29105"/>
        <label>2</label>
    </ligand>
</feature>
<evidence type="ECO:0000256" key="2">
    <source>
        <dbReference type="PIRSR" id="PIRSR001359-2"/>
    </source>
</evidence>
<comment type="caution">
    <text evidence="4">The sequence shown here is derived from an EMBL/GenBank/DDBJ whole genome shotgun (WGS) entry which is preliminary data.</text>
</comment>
<dbReference type="SUPFAM" id="SSF51569">
    <property type="entry name" value="Aldolase"/>
    <property type="match status" value="1"/>
</dbReference>
<feature type="binding site" evidence="3">
    <location>
        <position position="213"/>
    </location>
    <ligand>
        <name>Zn(2+)</name>
        <dbReference type="ChEBI" id="CHEBI:29105"/>
        <label>1</label>
        <note>catalytic</note>
    </ligand>
</feature>
<feature type="binding site" evidence="2">
    <location>
        <begin position="214"/>
        <end position="216"/>
    </location>
    <ligand>
        <name>dihydroxyacetone phosphate</name>
        <dbReference type="ChEBI" id="CHEBI:57642"/>
    </ligand>
</feature>
<feature type="binding site" evidence="3">
    <location>
        <position position="80"/>
    </location>
    <ligand>
        <name>Zn(2+)</name>
        <dbReference type="ChEBI" id="CHEBI:29105"/>
        <label>1</label>
        <note>catalytic</note>
    </ligand>
</feature>
<dbReference type="Gene3D" id="3.20.20.70">
    <property type="entry name" value="Aldolase class I"/>
    <property type="match status" value="1"/>
</dbReference>
<feature type="active site" description="Proton donor" evidence="1">
    <location>
        <position position="79"/>
    </location>
</feature>
<evidence type="ECO:0000313" key="4">
    <source>
        <dbReference type="EMBL" id="OGY32912.1"/>
    </source>
</evidence>
<feature type="binding site" evidence="3">
    <location>
        <position position="131"/>
    </location>
    <ligand>
        <name>Zn(2+)</name>
        <dbReference type="ChEBI" id="CHEBI:29105"/>
        <label>2</label>
    </ligand>
</feature>
<dbReference type="Proteomes" id="UP000179279">
    <property type="component" value="Unassembled WGS sequence"/>
</dbReference>
<feature type="binding site" evidence="2">
    <location>
        <begin position="235"/>
        <end position="238"/>
    </location>
    <ligand>
        <name>dihydroxyacetone phosphate</name>
        <dbReference type="ChEBI" id="CHEBI:57642"/>
    </ligand>
</feature>
<evidence type="ECO:0008006" key="6">
    <source>
        <dbReference type="Google" id="ProtNLM"/>
    </source>
</evidence>
<keyword evidence="3" id="KW-0862">Zinc</keyword>
<dbReference type="InterPro" id="IPR000771">
    <property type="entry name" value="FBA_II"/>
</dbReference>
<dbReference type="PIRSF" id="PIRSF001359">
    <property type="entry name" value="F_bP_aldolase_II"/>
    <property type="match status" value="1"/>
</dbReference>
<sequence>MSPHDWLEKAKKEDFAIPALNVGTLETFKGIVEACVEARSPVIIESSTGETKWMGAENVASISRNFAKKYAVPIIVNLDHAYTYEDTRPGFEAAYDLIHFDGSKLPYEENVEICKKIVPEAHNMGVLIEGEIDRIQGEGSEVHEGQTVDPAVIEAGKSNPEKSAQFVAETGVDIYASFFGNVHGIFPGYTPHLDLELLKKIQEAIPDTFLSMHGSSGTPKDQVKAAVAAEIVKVNVNTEIRLAYRQSLDKALAEHEEIAMYKVFPPVVEAVKKEALQWIDWCGSAGKL</sequence>
<comment type="cofactor">
    <cofactor evidence="3">
        <name>Zn(2+)</name>
        <dbReference type="ChEBI" id="CHEBI:29105"/>
    </cofactor>
    <text evidence="3">Binds 2 Zn(2+) ions per subunit. One is catalytic and the other provides a structural contribution.</text>
</comment>
<accession>A0A1G1WYS4</accession>
<proteinExistence type="predicted"/>
<dbReference type="Pfam" id="PF01116">
    <property type="entry name" value="F_bP_aldolase"/>
    <property type="match status" value="1"/>
</dbReference>
<dbReference type="PANTHER" id="PTHR30304">
    <property type="entry name" value="D-TAGATOSE-1,6-BISPHOSPHATE ALDOLASE"/>
    <property type="match status" value="1"/>
</dbReference>
<dbReference type="GO" id="GO:0016832">
    <property type="term" value="F:aldehyde-lyase activity"/>
    <property type="evidence" value="ECO:0007669"/>
    <property type="project" value="InterPro"/>
</dbReference>
<dbReference type="GO" id="GO:0005975">
    <property type="term" value="P:carbohydrate metabolic process"/>
    <property type="evidence" value="ECO:0007669"/>
    <property type="project" value="InterPro"/>
</dbReference>
<feature type="binding site" evidence="2">
    <location>
        <position position="184"/>
    </location>
    <ligand>
        <name>dihydroxyacetone phosphate</name>
        <dbReference type="ChEBI" id="CHEBI:57642"/>
    </ligand>
</feature>
<organism evidence="4 5">
    <name type="scientific">Candidatus Woykebacteria bacterium RIFCSPLOWO2_01_FULL_41_12</name>
    <dbReference type="NCBI Taxonomy" id="1802604"/>
    <lineage>
        <taxon>Bacteria</taxon>
        <taxon>Candidatus Woykeibacteriota</taxon>
    </lineage>
</organism>